<keyword evidence="2 7" id="KW-0808">Transferase</keyword>
<dbReference type="InterPro" id="IPR001736">
    <property type="entry name" value="PLipase_D/transphosphatidylase"/>
</dbReference>
<accession>A0A1T5AK00</accession>
<dbReference type="EC" id="2.7.8.-" evidence="7 8"/>
<evidence type="ECO:0000256" key="5">
    <source>
        <dbReference type="ARBA" id="ARBA00022989"/>
    </source>
</evidence>
<organism evidence="10 11">
    <name type="scientific">Salegentibacter holothuriorum</name>
    <dbReference type="NCBI Taxonomy" id="241145"/>
    <lineage>
        <taxon>Bacteria</taxon>
        <taxon>Pseudomonadati</taxon>
        <taxon>Bacteroidota</taxon>
        <taxon>Flavobacteriia</taxon>
        <taxon>Flavobacteriales</taxon>
        <taxon>Flavobacteriaceae</taxon>
        <taxon>Salegentibacter</taxon>
    </lineage>
</organism>
<feature type="domain" description="PLD phosphodiesterase" evidence="9">
    <location>
        <begin position="222"/>
        <end position="249"/>
    </location>
</feature>
<feature type="active site" evidence="7">
    <location>
        <position position="229"/>
    </location>
</feature>
<dbReference type="PANTHER" id="PTHR21248:SF22">
    <property type="entry name" value="PHOSPHOLIPASE D"/>
    <property type="match status" value="1"/>
</dbReference>
<dbReference type="InterPro" id="IPR025202">
    <property type="entry name" value="PLD-like_dom"/>
</dbReference>
<proteinExistence type="inferred from homology"/>
<evidence type="ECO:0000256" key="8">
    <source>
        <dbReference type="NCBIfam" id="TIGR04265"/>
    </source>
</evidence>
<dbReference type="GO" id="GO:0032049">
    <property type="term" value="P:cardiolipin biosynthetic process"/>
    <property type="evidence" value="ECO:0007669"/>
    <property type="project" value="UniProtKB-UniRule"/>
</dbReference>
<keyword evidence="4" id="KW-0677">Repeat</keyword>
<evidence type="ECO:0000256" key="7">
    <source>
        <dbReference type="HAMAP-Rule" id="MF_01916"/>
    </source>
</evidence>
<dbReference type="Pfam" id="PF13091">
    <property type="entry name" value="PLDc_2"/>
    <property type="match status" value="2"/>
</dbReference>
<keyword evidence="7" id="KW-0443">Lipid metabolism</keyword>
<comment type="subcellular location">
    <subcellularLocation>
        <location evidence="7">Cell membrane</location>
        <topology evidence="7">Multi-pass membrane protein</topology>
    </subcellularLocation>
</comment>
<dbReference type="STRING" id="241145.SAMN05660776_0607"/>
<dbReference type="HAMAP" id="MF_01916">
    <property type="entry name" value="Cardiolipin_synth_Cls"/>
    <property type="match status" value="1"/>
</dbReference>
<reference evidence="11" key="1">
    <citation type="submission" date="2017-02" db="EMBL/GenBank/DDBJ databases">
        <authorList>
            <person name="Varghese N."/>
            <person name="Submissions S."/>
        </authorList>
    </citation>
    <scope>NUCLEOTIDE SEQUENCE [LARGE SCALE GENOMIC DNA]</scope>
    <source>
        <strain evidence="11">DSM 23405</strain>
    </source>
</reference>
<evidence type="ECO:0000313" key="10">
    <source>
        <dbReference type="EMBL" id="SKB34923.1"/>
    </source>
</evidence>
<feature type="domain" description="PLD phosphodiesterase" evidence="9">
    <location>
        <begin position="402"/>
        <end position="429"/>
    </location>
</feature>
<keyword evidence="3 7" id="KW-0812">Transmembrane</keyword>
<dbReference type="CDD" id="cd09112">
    <property type="entry name" value="PLDc_CLS_2"/>
    <property type="match status" value="1"/>
</dbReference>
<evidence type="ECO:0000256" key="6">
    <source>
        <dbReference type="ARBA" id="ARBA00023136"/>
    </source>
</evidence>
<feature type="active site" evidence="7">
    <location>
        <position position="409"/>
    </location>
</feature>
<dbReference type="SUPFAM" id="SSF56024">
    <property type="entry name" value="Phospholipase D/nuclease"/>
    <property type="match status" value="2"/>
</dbReference>
<keyword evidence="7" id="KW-0444">Lipid biosynthesis</keyword>
<feature type="transmembrane region" description="Helical" evidence="7">
    <location>
        <begin position="38"/>
        <end position="58"/>
    </location>
</feature>
<dbReference type="AlphaFoldDB" id="A0A1T5AK00"/>
<comment type="function">
    <text evidence="7">Catalyzes the reversible phosphatidyl group transfer from one phosphatidylglycerol molecule to another to form cardiolipin (CL) (diphosphatidylglycerol) and glycerol.</text>
</comment>
<keyword evidence="1 7" id="KW-1003">Cell membrane</keyword>
<dbReference type="EMBL" id="FUYY01000001">
    <property type="protein sequence ID" value="SKB34923.1"/>
    <property type="molecule type" value="Genomic_DNA"/>
</dbReference>
<keyword evidence="6 7" id="KW-0472">Membrane</keyword>
<feature type="active site" evidence="7">
    <location>
        <position position="407"/>
    </location>
</feature>
<gene>
    <name evidence="10" type="ORF">SAMN05660776_0607</name>
</gene>
<dbReference type="Gene3D" id="3.30.870.10">
    <property type="entry name" value="Endonuclease Chain A"/>
    <property type="match status" value="2"/>
</dbReference>
<dbReference type="OrthoDB" id="9762009at2"/>
<feature type="active site" evidence="7">
    <location>
        <position position="227"/>
    </location>
</feature>
<feature type="active site" evidence="7">
    <location>
        <position position="234"/>
    </location>
</feature>
<evidence type="ECO:0000256" key="1">
    <source>
        <dbReference type="ARBA" id="ARBA00022475"/>
    </source>
</evidence>
<dbReference type="SMART" id="SM00155">
    <property type="entry name" value="PLDc"/>
    <property type="match status" value="2"/>
</dbReference>
<feature type="transmembrane region" description="Helical" evidence="7">
    <location>
        <begin position="7"/>
        <end position="26"/>
    </location>
</feature>
<dbReference type="CDD" id="cd09110">
    <property type="entry name" value="PLDc_CLS_1"/>
    <property type="match status" value="1"/>
</dbReference>
<dbReference type="PANTHER" id="PTHR21248">
    <property type="entry name" value="CARDIOLIPIN SYNTHASE"/>
    <property type="match status" value="1"/>
</dbReference>
<keyword evidence="7" id="KW-1208">Phospholipid metabolism</keyword>
<name>A0A1T5AK00_9FLAO</name>
<dbReference type="InterPro" id="IPR022924">
    <property type="entry name" value="Cardiolipin_synthase"/>
</dbReference>
<dbReference type="InterPro" id="IPR030874">
    <property type="entry name" value="Cardiolipin_synth_Firmi"/>
</dbReference>
<sequence length="489" mass="56697">MNYFLDNIWWILLSANFLIVFITAGYELMHFREPVKSISLIFALFVLPVIGLLVYYFFAQEFRKSKLFNRKKLYDKNIIQHWEEKLILNEQELIDRYHGRGTIEQKIKLVSLLQNNQKKPVTFKNKANVLINGENKFSALFDDIKKAKHHIHIEYYIFNSGRIGNRLILLLCEKAEEGVKVRVSYDYVASRLSSKAVKKMKSYGIEIYPFMPVWFPNLTRKLNYRNHRKMAIIDGNVGFVGGINICDEYVNFEENPKEKLFWRDTHLRIEGHAVKSLQAQFLLNFNFISGKVLKVEDEFFPKIGIPDRTAVQIAASGPDTDWQNIMEAILTAINTADKYIYITTPYFIPNNQILTALCMASRIGVEVKIIIPEKGDSVIARYATNSYIEQLLESGVQVFHYHKGMVHAKTMVVDGVLTSIGSCNLDNRSFDINFEINAFLYDEEIAKEMTKVYEVDLGETTELILVDWMQRPSIEKVREALARLWAPLL</sequence>
<keyword evidence="5 7" id="KW-1133">Transmembrane helix</keyword>
<dbReference type="RefSeq" id="WP_079719209.1">
    <property type="nucleotide sequence ID" value="NZ_FUYY01000001.1"/>
</dbReference>
<evidence type="ECO:0000259" key="9">
    <source>
        <dbReference type="PROSITE" id="PS50035"/>
    </source>
</evidence>
<evidence type="ECO:0000256" key="4">
    <source>
        <dbReference type="ARBA" id="ARBA00022737"/>
    </source>
</evidence>
<dbReference type="GO" id="GO:0008808">
    <property type="term" value="F:cardiolipin synthase activity"/>
    <property type="evidence" value="ECO:0007669"/>
    <property type="project" value="UniProtKB-UniRule"/>
</dbReference>
<dbReference type="GO" id="GO:0005886">
    <property type="term" value="C:plasma membrane"/>
    <property type="evidence" value="ECO:0007669"/>
    <property type="project" value="UniProtKB-SubCell"/>
</dbReference>
<dbReference type="PROSITE" id="PS50035">
    <property type="entry name" value="PLD"/>
    <property type="match status" value="2"/>
</dbReference>
<keyword evidence="7" id="KW-0594">Phospholipid biosynthesis</keyword>
<protein>
    <recommendedName>
        <fullName evidence="7 8">Cardiolipin synthase</fullName>
        <shortName evidence="7">CL synthase</shortName>
        <ecNumber evidence="7 8">2.7.8.-</ecNumber>
    </recommendedName>
</protein>
<evidence type="ECO:0000256" key="3">
    <source>
        <dbReference type="ARBA" id="ARBA00022692"/>
    </source>
</evidence>
<comment type="catalytic activity">
    <reaction evidence="7">
        <text>2 a 1,2-diacyl-sn-glycero-3-phospho-(1'-sn-glycerol) = a cardiolipin + glycerol</text>
        <dbReference type="Rhea" id="RHEA:31451"/>
        <dbReference type="ChEBI" id="CHEBI:17754"/>
        <dbReference type="ChEBI" id="CHEBI:62237"/>
        <dbReference type="ChEBI" id="CHEBI:64716"/>
    </reaction>
</comment>
<keyword evidence="11" id="KW-1185">Reference proteome</keyword>
<dbReference type="NCBIfam" id="TIGR04265">
    <property type="entry name" value="bac_cardiolipin"/>
    <property type="match status" value="1"/>
</dbReference>
<comment type="similarity">
    <text evidence="7">Belongs to the phospholipase D family. Cardiolipin synthase subfamily.</text>
</comment>
<feature type="active site" evidence="7">
    <location>
        <position position="414"/>
    </location>
</feature>
<evidence type="ECO:0000256" key="2">
    <source>
        <dbReference type="ARBA" id="ARBA00022679"/>
    </source>
</evidence>
<dbReference type="Proteomes" id="UP000190230">
    <property type="component" value="Unassembled WGS sequence"/>
</dbReference>
<evidence type="ECO:0000313" key="11">
    <source>
        <dbReference type="Proteomes" id="UP000190230"/>
    </source>
</evidence>